<evidence type="ECO:0000256" key="2">
    <source>
        <dbReference type="ARBA" id="ARBA00006843"/>
    </source>
</evidence>
<dbReference type="Pfam" id="PF04505">
    <property type="entry name" value="CD225"/>
    <property type="match status" value="1"/>
</dbReference>
<dbReference type="InterPro" id="IPR007593">
    <property type="entry name" value="CD225/Dispanin_fam"/>
</dbReference>
<dbReference type="Proteomes" id="UP000663856">
    <property type="component" value="Unassembled WGS sequence"/>
</dbReference>
<keyword evidence="5 7" id="KW-0472">Membrane</keyword>
<keyword evidence="3 7" id="KW-0812">Transmembrane</keyword>
<dbReference type="EMBL" id="CAJNRG010014264">
    <property type="protein sequence ID" value="CAF2154280.1"/>
    <property type="molecule type" value="Genomic_DNA"/>
</dbReference>
<comment type="similarity">
    <text evidence="2">Belongs to the CD225/Dispanin family.</text>
</comment>
<accession>A0A818ZSQ0</accession>
<evidence type="ECO:0000256" key="7">
    <source>
        <dbReference type="SAM" id="Phobius"/>
    </source>
</evidence>
<feature type="region of interest" description="Disordered" evidence="6">
    <location>
        <begin position="1"/>
        <end position="54"/>
    </location>
</feature>
<evidence type="ECO:0000256" key="6">
    <source>
        <dbReference type="SAM" id="MobiDB-lite"/>
    </source>
</evidence>
<evidence type="ECO:0000256" key="1">
    <source>
        <dbReference type="ARBA" id="ARBA00004370"/>
    </source>
</evidence>
<organism evidence="10 12">
    <name type="scientific">Rotaria magnacalcarata</name>
    <dbReference type="NCBI Taxonomy" id="392030"/>
    <lineage>
        <taxon>Eukaryota</taxon>
        <taxon>Metazoa</taxon>
        <taxon>Spiralia</taxon>
        <taxon>Gnathifera</taxon>
        <taxon>Rotifera</taxon>
        <taxon>Eurotatoria</taxon>
        <taxon>Bdelloidea</taxon>
        <taxon>Philodinida</taxon>
        <taxon>Philodinidae</taxon>
        <taxon>Rotaria</taxon>
    </lineage>
</organism>
<keyword evidence="12" id="KW-1185">Reference proteome</keyword>
<dbReference type="Proteomes" id="UP000663866">
    <property type="component" value="Unassembled WGS sequence"/>
</dbReference>
<keyword evidence="4 7" id="KW-1133">Transmembrane helix</keyword>
<comment type="subcellular location">
    <subcellularLocation>
        <location evidence="1">Membrane</location>
    </subcellularLocation>
</comment>
<feature type="transmembrane region" description="Helical" evidence="7">
    <location>
        <begin position="140"/>
        <end position="164"/>
    </location>
</feature>
<feature type="compositionally biased region" description="Polar residues" evidence="6">
    <location>
        <begin position="1"/>
        <end position="20"/>
    </location>
</feature>
<evidence type="ECO:0000313" key="8">
    <source>
        <dbReference type="EMBL" id="CAF2027297.1"/>
    </source>
</evidence>
<feature type="compositionally biased region" description="Basic residues" evidence="6">
    <location>
        <begin position="21"/>
        <end position="37"/>
    </location>
</feature>
<evidence type="ECO:0000313" key="11">
    <source>
        <dbReference type="EMBL" id="CAF3857384.1"/>
    </source>
</evidence>
<comment type="caution">
    <text evidence="10">The sequence shown here is derived from an EMBL/GenBank/DDBJ whole genome shotgun (WGS) entry which is preliminary data.</text>
</comment>
<reference evidence="10" key="1">
    <citation type="submission" date="2021-02" db="EMBL/GenBank/DDBJ databases">
        <authorList>
            <person name="Nowell W R."/>
        </authorList>
    </citation>
    <scope>NUCLEOTIDE SEQUENCE</scope>
</reference>
<evidence type="ECO:0000313" key="10">
    <source>
        <dbReference type="EMBL" id="CAF3769255.1"/>
    </source>
</evidence>
<feature type="transmembrane region" description="Helical" evidence="7">
    <location>
        <begin position="93"/>
        <end position="112"/>
    </location>
</feature>
<dbReference type="Proteomes" id="UP000663842">
    <property type="component" value="Unassembled WGS sequence"/>
</dbReference>
<evidence type="ECO:0000256" key="3">
    <source>
        <dbReference type="ARBA" id="ARBA00022692"/>
    </source>
</evidence>
<name>A0A818ZSQ0_9BILA</name>
<dbReference type="AlphaFoldDB" id="A0A818ZSQ0"/>
<evidence type="ECO:0000256" key="5">
    <source>
        <dbReference type="ARBA" id="ARBA00023136"/>
    </source>
</evidence>
<evidence type="ECO:0000256" key="4">
    <source>
        <dbReference type="ARBA" id="ARBA00022989"/>
    </source>
</evidence>
<feature type="compositionally biased region" description="Basic residues" evidence="6">
    <location>
        <begin position="44"/>
        <end position="54"/>
    </location>
</feature>
<protein>
    <submittedName>
        <fullName evidence="10">Uncharacterized protein</fullName>
    </submittedName>
</protein>
<evidence type="ECO:0000313" key="12">
    <source>
        <dbReference type="Proteomes" id="UP000663866"/>
    </source>
</evidence>
<gene>
    <name evidence="10" type="ORF">OVN521_LOCUS2140</name>
    <name evidence="11" type="ORF">UXM345_LOCUS8181</name>
    <name evidence="8" type="ORF">WKI299_LOCUS6180</name>
    <name evidence="9" type="ORF">XDN619_LOCUS29192</name>
</gene>
<evidence type="ECO:0000313" key="9">
    <source>
        <dbReference type="EMBL" id="CAF2154280.1"/>
    </source>
</evidence>
<dbReference type="EMBL" id="CAJOBF010000707">
    <property type="protein sequence ID" value="CAF3857384.1"/>
    <property type="molecule type" value="Genomic_DNA"/>
</dbReference>
<sequence>MFQKQNSTIKSSEIVQTHSITKLHKRKKQKSHRRSRKNINSTKLKSKYRKKNHRSPIKNNFEQLSLNANSFNENQTNNNEIPFDTDRMVQDHLYISIMGLLCFFPTGIFGLIRAMQASEMKRSSSLLYWPKLAAIYGRHALRWAILSILIGTMLWTIFIIYHLLRKQHPLWDAYYQECGEQFLCSL</sequence>
<dbReference type="EMBL" id="CAJOBG010000160">
    <property type="protein sequence ID" value="CAF3769255.1"/>
    <property type="molecule type" value="Genomic_DNA"/>
</dbReference>
<proteinExistence type="inferred from homology"/>
<dbReference type="EMBL" id="CAJNRF010001790">
    <property type="protein sequence ID" value="CAF2027297.1"/>
    <property type="molecule type" value="Genomic_DNA"/>
</dbReference>
<dbReference type="Proteomes" id="UP000663887">
    <property type="component" value="Unassembled WGS sequence"/>
</dbReference>
<dbReference type="GO" id="GO:0016020">
    <property type="term" value="C:membrane"/>
    <property type="evidence" value="ECO:0007669"/>
    <property type="project" value="UniProtKB-SubCell"/>
</dbReference>